<organism evidence="4 5">
    <name type="scientific">Pinctada imbricata</name>
    <name type="common">Atlantic pearl-oyster</name>
    <name type="synonym">Pinctada martensii</name>
    <dbReference type="NCBI Taxonomy" id="66713"/>
    <lineage>
        <taxon>Eukaryota</taxon>
        <taxon>Metazoa</taxon>
        <taxon>Spiralia</taxon>
        <taxon>Lophotrochozoa</taxon>
        <taxon>Mollusca</taxon>
        <taxon>Bivalvia</taxon>
        <taxon>Autobranchia</taxon>
        <taxon>Pteriomorphia</taxon>
        <taxon>Pterioida</taxon>
        <taxon>Pterioidea</taxon>
        <taxon>Pteriidae</taxon>
        <taxon>Pinctada</taxon>
    </lineage>
</organism>
<dbReference type="InterPro" id="IPR036595">
    <property type="entry name" value="A-macroglobulin_rcpt-bd_sf"/>
</dbReference>
<dbReference type="Gene3D" id="2.60.40.690">
    <property type="entry name" value="Alpha-macroglobulin, receptor-binding domain"/>
    <property type="match status" value="1"/>
</dbReference>
<dbReference type="SUPFAM" id="SSF49410">
    <property type="entry name" value="Alpha-macroglobulin receptor domain"/>
    <property type="match status" value="1"/>
</dbReference>
<dbReference type="PANTHER" id="PTHR11412:SF136">
    <property type="entry name" value="CD109 ANTIGEN"/>
    <property type="match status" value="1"/>
</dbReference>
<keyword evidence="2" id="KW-0882">Thioester bond</keyword>
<dbReference type="SMART" id="SM01361">
    <property type="entry name" value="A2M_recep"/>
    <property type="match status" value="1"/>
</dbReference>
<name>A0AA88YFE1_PINIB</name>
<dbReference type="PANTHER" id="PTHR11412">
    <property type="entry name" value="MACROGLOBULIN / COMPLEMENT"/>
    <property type="match status" value="1"/>
</dbReference>
<dbReference type="GO" id="GO:0005576">
    <property type="term" value="C:extracellular region"/>
    <property type="evidence" value="ECO:0007669"/>
    <property type="project" value="InterPro"/>
</dbReference>
<evidence type="ECO:0000313" key="5">
    <source>
        <dbReference type="Proteomes" id="UP001186944"/>
    </source>
</evidence>
<dbReference type="Pfam" id="PF07677">
    <property type="entry name" value="A2M_recep"/>
    <property type="match status" value="1"/>
</dbReference>
<dbReference type="InterPro" id="IPR009048">
    <property type="entry name" value="A-macroglobulin_rcpt-bd"/>
</dbReference>
<sequence>MPCVLEYTVRIEWLTPLIADHANIGTPWTMLVNRSIVVQYNAEAVSSGDFYQLSAKVPKGKETFDSITVNVCVSRTGVQSNGMSVVEVGVPSGFKGDISKTANNNPRYLKHIEPGFDKVVLYFDKIAGKTCFDVTAGRVDKVTQSESMPIVAYDYYEPGNMFIYFQKII</sequence>
<gene>
    <name evidence="4" type="ORF">FSP39_022874</name>
</gene>
<dbReference type="Proteomes" id="UP001186944">
    <property type="component" value="Unassembled WGS sequence"/>
</dbReference>
<protein>
    <recommendedName>
        <fullName evidence="3">Alpha-macroglobulin receptor-binding domain-containing protein</fullName>
    </recommendedName>
</protein>
<feature type="domain" description="Alpha-macroglobulin receptor-binding" evidence="3">
    <location>
        <begin position="81"/>
        <end position="165"/>
    </location>
</feature>
<reference evidence="4" key="1">
    <citation type="submission" date="2019-08" db="EMBL/GenBank/DDBJ databases">
        <title>The improved chromosome-level genome for the pearl oyster Pinctada fucata martensii using PacBio sequencing and Hi-C.</title>
        <authorList>
            <person name="Zheng Z."/>
        </authorList>
    </citation>
    <scope>NUCLEOTIDE SEQUENCE</scope>
    <source>
        <strain evidence="4">ZZ-2019</strain>
        <tissue evidence="4">Adductor muscle</tissue>
    </source>
</reference>
<dbReference type="EMBL" id="VSWD01000006">
    <property type="protein sequence ID" value="KAK3100636.1"/>
    <property type="molecule type" value="Genomic_DNA"/>
</dbReference>
<proteinExistence type="predicted"/>
<evidence type="ECO:0000256" key="2">
    <source>
        <dbReference type="ARBA" id="ARBA00022966"/>
    </source>
</evidence>
<keyword evidence="5" id="KW-1185">Reference proteome</keyword>
<accession>A0AA88YFE1</accession>
<evidence type="ECO:0000313" key="4">
    <source>
        <dbReference type="EMBL" id="KAK3100636.1"/>
    </source>
</evidence>
<keyword evidence="1" id="KW-0732">Signal</keyword>
<comment type="caution">
    <text evidence="4">The sequence shown here is derived from an EMBL/GenBank/DDBJ whole genome shotgun (WGS) entry which is preliminary data.</text>
</comment>
<dbReference type="AlphaFoldDB" id="A0AA88YFE1"/>
<evidence type="ECO:0000259" key="3">
    <source>
        <dbReference type="SMART" id="SM01361"/>
    </source>
</evidence>
<dbReference type="InterPro" id="IPR050473">
    <property type="entry name" value="A2M/Complement_sys"/>
</dbReference>
<evidence type="ECO:0000256" key="1">
    <source>
        <dbReference type="ARBA" id="ARBA00022729"/>
    </source>
</evidence>